<comment type="caution">
    <text evidence="1">The sequence shown here is derived from an EMBL/GenBank/DDBJ whole genome shotgun (WGS) entry which is preliminary data.</text>
</comment>
<dbReference type="EMBL" id="CM045865">
    <property type="protein sequence ID" value="KAI7962032.1"/>
    <property type="molecule type" value="Genomic_DNA"/>
</dbReference>
<sequence>MLIQKASERINLKKEMPFNTNPGNFIWIELREQIYNLEKLKADFEQKKGGYNSLMAKFQEANLIWEYF</sequence>
<proteinExistence type="predicted"/>
<organism evidence="1 2">
    <name type="scientific">Puccinia striiformis f. sp. tritici</name>
    <dbReference type="NCBI Taxonomy" id="168172"/>
    <lineage>
        <taxon>Eukaryota</taxon>
        <taxon>Fungi</taxon>
        <taxon>Dikarya</taxon>
        <taxon>Basidiomycota</taxon>
        <taxon>Pucciniomycotina</taxon>
        <taxon>Pucciniomycetes</taxon>
        <taxon>Pucciniales</taxon>
        <taxon>Pucciniaceae</taxon>
        <taxon>Puccinia</taxon>
    </lineage>
</organism>
<evidence type="ECO:0000313" key="1">
    <source>
        <dbReference type="EMBL" id="KAI7962032.1"/>
    </source>
</evidence>
<protein>
    <submittedName>
        <fullName evidence="1">Uncharacterized protein</fullName>
    </submittedName>
</protein>
<gene>
    <name evidence="1" type="ORF">MJO28_000126</name>
</gene>
<keyword evidence="2" id="KW-1185">Reference proteome</keyword>
<accession>A0ACC0EX29</accession>
<name>A0ACC0EX29_9BASI</name>
<reference evidence="2" key="2">
    <citation type="journal article" date="2018" name="Mol. Plant Microbe Interact.">
        <title>Genome sequence resources for the wheat stripe rust pathogen (Puccinia striiformis f. sp. tritici) and the barley stripe rust pathogen (Puccinia striiformis f. sp. hordei).</title>
        <authorList>
            <person name="Xia C."/>
            <person name="Wang M."/>
            <person name="Yin C."/>
            <person name="Cornejo O.E."/>
            <person name="Hulbert S.H."/>
            <person name="Chen X."/>
        </authorList>
    </citation>
    <scope>NUCLEOTIDE SEQUENCE [LARGE SCALE GENOMIC DNA]</scope>
    <source>
        <strain evidence="2">93-210</strain>
    </source>
</reference>
<reference evidence="1 2" key="3">
    <citation type="journal article" date="2022" name="Microbiol. Spectr.">
        <title>Folding features and dynamics of 3D genome architecture in plant fungal pathogens.</title>
        <authorList>
            <person name="Xia C."/>
        </authorList>
    </citation>
    <scope>NUCLEOTIDE SEQUENCE [LARGE SCALE GENOMIC DNA]</scope>
    <source>
        <strain evidence="1 2">93-210</strain>
    </source>
</reference>
<evidence type="ECO:0000313" key="2">
    <source>
        <dbReference type="Proteomes" id="UP001060170"/>
    </source>
</evidence>
<reference evidence="2" key="1">
    <citation type="journal article" date="2018" name="BMC Genomics">
        <title>Genomic insights into host adaptation between the wheat stripe rust pathogen (Puccinia striiformis f. sp. tritici) and the barley stripe rust pathogen (Puccinia striiformis f. sp. hordei).</title>
        <authorList>
            <person name="Xia C."/>
            <person name="Wang M."/>
            <person name="Yin C."/>
            <person name="Cornejo O.E."/>
            <person name="Hulbert S.H."/>
            <person name="Chen X."/>
        </authorList>
    </citation>
    <scope>NUCLEOTIDE SEQUENCE [LARGE SCALE GENOMIC DNA]</scope>
    <source>
        <strain evidence="2">93-210</strain>
    </source>
</reference>
<dbReference type="Proteomes" id="UP001060170">
    <property type="component" value="Chromosome 1"/>
</dbReference>